<evidence type="ECO:0000313" key="2">
    <source>
        <dbReference type="EMBL" id="SFB25166.1"/>
    </source>
</evidence>
<dbReference type="RefSeq" id="WP_090239364.1">
    <property type="nucleotide sequence ID" value="NZ_FOJW01000011.1"/>
</dbReference>
<name>A0A1I0ZJ87_9BACI</name>
<feature type="transmembrane region" description="Helical" evidence="1">
    <location>
        <begin position="6"/>
        <end position="29"/>
    </location>
</feature>
<evidence type="ECO:0000256" key="1">
    <source>
        <dbReference type="SAM" id="Phobius"/>
    </source>
</evidence>
<dbReference type="AlphaFoldDB" id="A0A1I0ZJ87"/>
<dbReference type="Proteomes" id="UP000198642">
    <property type="component" value="Unassembled WGS sequence"/>
</dbReference>
<proteinExistence type="predicted"/>
<keyword evidence="1" id="KW-1133">Transmembrane helix</keyword>
<dbReference type="EMBL" id="FOJW01000011">
    <property type="protein sequence ID" value="SFB25166.1"/>
    <property type="molecule type" value="Genomic_DNA"/>
</dbReference>
<accession>A0A1I0ZJ87</accession>
<organism evidence="2 3">
    <name type="scientific">Lentibacillus halodurans</name>
    <dbReference type="NCBI Taxonomy" id="237679"/>
    <lineage>
        <taxon>Bacteria</taxon>
        <taxon>Bacillati</taxon>
        <taxon>Bacillota</taxon>
        <taxon>Bacilli</taxon>
        <taxon>Bacillales</taxon>
        <taxon>Bacillaceae</taxon>
        <taxon>Lentibacillus</taxon>
    </lineage>
</organism>
<protein>
    <submittedName>
        <fullName evidence="2">Uncharacterized protein</fullName>
    </submittedName>
</protein>
<sequence length="104" mass="11516">MGPPGSKVLMIFLGLSVISVWSAVIFLFFSSAHVPVTAKTHGKAQIGITENKDLAYEEENRESEPVYAIKDKKAYHSRKISNIHETDDSGKVSIDVLLEELDLN</sequence>
<reference evidence="2 3" key="1">
    <citation type="submission" date="2016-10" db="EMBL/GenBank/DDBJ databases">
        <authorList>
            <person name="de Groot N.N."/>
        </authorList>
    </citation>
    <scope>NUCLEOTIDE SEQUENCE [LARGE SCALE GENOMIC DNA]</scope>
    <source>
        <strain evidence="2 3">CGMCC 1.3702</strain>
    </source>
</reference>
<keyword evidence="1" id="KW-0472">Membrane</keyword>
<dbReference type="OrthoDB" id="9861918at2"/>
<dbReference type="STRING" id="237679.SAMN04488072_111116"/>
<keyword evidence="3" id="KW-1185">Reference proteome</keyword>
<keyword evidence="1" id="KW-0812">Transmembrane</keyword>
<evidence type="ECO:0000313" key="3">
    <source>
        <dbReference type="Proteomes" id="UP000198642"/>
    </source>
</evidence>
<gene>
    <name evidence="2" type="ORF">SAMN04488072_111116</name>
</gene>